<dbReference type="Gene3D" id="2.60.120.10">
    <property type="entry name" value="Jelly Rolls"/>
    <property type="match status" value="1"/>
</dbReference>
<dbReference type="InterPro" id="IPR041667">
    <property type="entry name" value="Cupin_8"/>
</dbReference>
<proteinExistence type="predicted"/>
<feature type="domain" description="JmjC" evidence="2">
    <location>
        <begin position="144"/>
        <end position="339"/>
    </location>
</feature>
<dbReference type="SUPFAM" id="SSF51197">
    <property type="entry name" value="Clavaminate synthase-like"/>
    <property type="match status" value="1"/>
</dbReference>
<evidence type="ECO:0000256" key="1">
    <source>
        <dbReference type="SAM" id="MobiDB-lite"/>
    </source>
</evidence>
<dbReference type="Pfam" id="PF13621">
    <property type="entry name" value="Cupin_8"/>
    <property type="match status" value="1"/>
</dbReference>
<dbReference type="Proteomes" id="UP000313359">
    <property type="component" value="Unassembled WGS sequence"/>
</dbReference>
<feature type="region of interest" description="Disordered" evidence="1">
    <location>
        <begin position="344"/>
        <end position="363"/>
    </location>
</feature>
<dbReference type="InterPro" id="IPR003347">
    <property type="entry name" value="JmjC_dom"/>
</dbReference>
<sequence length="363" mass="40491">MLDSCRLSPLKWLAEEYHDLNGTQYDVLEESPTPLEFSRLVRVGRPVLIKESAIPEADDAAKWTKQWIANNMGDRQISVAVTPNGRADAVTRGPDNMLYFAEPFTQKMTMASFLETLSSGGQATESARSGEVHYLQSQNGNMFSATYFDMSGNEDPSEFEPLREYVPSEIPWCSDALDKSPDAVNLWIGDEKSITSIHSDPYENIYSVIRGAKHFTLLPPTEGWCLQVPNLTEPQPSAKTERRYPHATYNRSSASSELELVPSPSDTPLVRWSSVADPTAPGALPPEAHPIHITVKAGETLYLPAGWWHYVRQEGFTVAVNYWYDMEGRGMSWVWLNFLRGTEEPSLGNEEEPESGTAAVGLK</sequence>
<evidence type="ECO:0000259" key="2">
    <source>
        <dbReference type="PROSITE" id="PS51184"/>
    </source>
</evidence>
<protein>
    <submittedName>
        <fullName evidence="3">Clavaminate synthase-like protein</fullName>
    </submittedName>
</protein>
<reference evidence="3" key="1">
    <citation type="journal article" date="2018" name="Genome Biol. Evol.">
        <title>Genomics and development of Lentinus tigrinus, a white-rot wood-decaying mushroom with dimorphic fruiting bodies.</title>
        <authorList>
            <person name="Wu B."/>
            <person name="Xu Z."/>
            <person name="Knudson A."/>
            <person name="Carlson A."/>
            <person name="Chen N."/>
            <person name="Kovaka S."/>
            <person name="LaButti K."/>
            <person name="Lipzen A."/>
            <person name="Pennachio C."/>
            <person name="Riley R."/>
            <person name="Schakwitz W."/>
            <person name="Umezawa K."/>
            <person name="Ohm R.A."/>
            <person name="Grigoriev I.V."/>
            <person name="Nagy L.G."/>
            <person name="Gibbons J."/>
            <person name="Hibbett D."/>
        </authorList>
    </citation>
    <scope>NUCLEOTIDE SEQUENCE [LARGE SCALE GENOMIC DNA]</scope>
    <source>
        <strain evidence="3">ALCF2SS1-6</strain>
    </source>
</reference>
<gene>
    <name evidence="3" type="ORF">L227DRAFT_596864</name>
</gene>
<dbReference type="OrthoDB" id="424465at2759"/>
<dbReference type="PANTHER" id="PTHR12461">
    <property type="entry name" value="HYPOXIA-INDUCIBLE FACTOR 1 ALPHA INHIBITOR-RELATED"/>
    <property type="match status" value="1"/>
</dbReference>
<accession>A0A5C2SUJ7</accession>
<dbReference type="PANTHER" id="PTHR12461:SF99">
    <property type="entry name" value="BIFUNCTIONAL PEPTIDASE AND (3S)-LYSYL HYDROXYLASE JMJD7"/>
    <property type="match status" value="1"/>
</dbReference>
<organism evidence="3 4">
    <name type="scientific">Lentinus tigrinus ALCF2SS1-6</name>
    <dbReference type="NCBI Taxonomy" id="1328759"/>
    <lineage>
        <taxon>Eukaryota</taxon>
        <taxon>Fungi</taxon>
        <taxon>Dikarya</taxon>
        <taxon>Basidiomycota</taxon>
        <taxon>Agaricomycotina</taxon>
        <taxon>Agaricomycetes</taxon>
        <taxon>Polyporales</taxon>
        <taxon>Polyporaceae</taxon>
        <taxon>Lentinus</taxon>
    </lineage>
</organism>
<evidence type="ECO:0000313" key="3">
    <source>
        <dbReference type="EMBL" id="RPD66981.1"/>
    </source>
</evidence>
<dbReference type="InterPro" id="IPR014710">
    <property type="entry name" value="RmlC-like_jellyroll"/>
</dbReference>
<dbReference type="PROSITE" id="PS51184">
    <property type="entry name" value="JMJC"/>
    <property type="match status" value="1"/>
</dbReference>
<name>A0A5C2SUJ7_9APHY</name>
<dbReference type="EMBL" id="ML122250">
    <property type="protein sequence ID" value="RPD66981.1"/>
    <property type="molecule type" value="Genomic_DNA"/>
</dbReference>
<dbReference type="AlphaFoldDB" id="A0A5C2SUJ7"/>
<dbReference type="SMART" id="SM00558">
    <property type="entry name" value="JmjC"/>
    <property type="match status" value="1"/>
</dbReference>
<keyword evidence="4" id="KW-1185">Reference proteome</keyword>
<evidence type="ECO:0000313" key="4">
    <source>
        <dbReference type="Proteomes" id="UP000313359"/>
    </source>
</evidence>
<dbReference type="STRING" id="1328759.A0A5C2SUJ7"/>